<comment type="cofactor">
    <cofactor evidence="2">
        <name>Fe(2+)</name>
        <dbReference type="ChEBI" id="CHEBI:29033"/>
    </cofactor>
    <text evidence="2">Binds 1 Fe(2+) ion.</text>
</comment>
<dbReference type="NCBIfam" id="NF001159">
    <property type="entry name" value="PRK00150.1-3"/>
    <property type="match status" value="1"/>
</dbReference>
<name>A0A2M7RD94_9BACT</name>
<protein>
    <recommendedName>
        <fullName evidence="2">Peptide deformylase</fullName>
        <shortName evidence="2">PDF</shortName>
        <ecNumber evidence="2">3.5.1.88</ecNumber>
    </recommendedName>
    <alternativeName>
        <fullName evidence="2">Polypeptide deformylase</fullName>
    </alternativeName>
</protein>
<dbReference type="Pfam" id="PF01327">
    <property type="entry name" value="Pep_deformylase"/>
    <property type="match status" value="1"/>
</dbReference>
<dbReference type="Proteomes" id="UP000228689">
    <property type="component" value="Unassembled WGS sequence"/>
</dbReference>
<reference evidence="4" key="1">
    <citation type="submission" date="2017-09" db="EMBL/GenBank/DDBJ databases">
        <title>Depth-based differentiation of microbial function through sediment-hosted aquifers and enrichment of novel symbionts in the deep terrestrial subsurface.</title>
        <authorList>
            <person name="Probst A.J."/>
            <person name="Ladd B."/>
            <person name="Jarett J.K."/>
            <person name="Geller-Mcgrath D.E."/>
            <person name="Sieber C.M.K."/>
            <person name="Emerson J.B."/>
            <person name="Anantharaman K."/>
            <person name="Thomas B.C."/>
            <person name="Malmstrom R."/>
            <person name="Stieglmeier M."/>
            <person name="Klingl A."/>
            <person name="Woyke T."/>
            <person name="Ryan C.M."/>
            <person name="Banfield J.F."/>
        </authorList>
    </citation>
    <scope>NUCLEOTIDE SEQUENCE [LARGE SCALE GENOMIC DNA]</scope>
</reference>
<evidence type="ECO:0000256" key="2">
    <source>
        <dbReference type="HAMAP-Rule" id="MF_00163"/>
    </source>
</evidence>
<feature type="active site" evidence="2">
    <location>
        <position position="132"/>
    </location>
</feature>
<dbReference type="PRINTS" id="PR01576">
    <property type="entry name" value="PDEFORMYLASE"/>
</dbReference>
<evidence type="ECO:0000313" key="3">
    <source>
        <dbReference type="EMBL" id="PIY94296.1"/>
    </source>
</evidence>
<gene>
    <name evidence="2 3" type="primary">def</name>
    <name evidence="3" type="ORF">COY67_02725</name>
</gene>
<dbReference type="GO" id="GO:0042586">
    <property type="term" value="F:peptide deformylase activity"/>
    <property type="evidence" value="ECO:0007669"/>
    <property type="project" value="UniProtKB-UniRule"/>
</dbReference>
<keyword evidence="2" id="KW-0408">Iron</keyword>
<evidence type="ECO:0000313" key="4">
    <source>
        <dbReference type="Proteomes" id="UP000228689"/>
    </source>
</evidence>
<keyword evidence="2" id="KW-0648">Protein biosynthesis</keyword>
<dbReference type="Gene3D" id="3.90.45.10">
    <property type="entry name" value="Peptide deformylase"/>
    <property type="match status" value="1"/>
</dbReference>
<dbReference type="CDD" id="cd00487">
    <property type="entry name" value="Pep_deformylase"/>
    <property type="match status" value="1"/>
</dbReference>
<dbReference type="HAMAP" id="MF_00163">
    <property type="entry name" value="Pep_deformylase"/>
    <property type="match status" value="1"/>
</dbReference>
<proteinExistence type="inferred from homology"/>
<dbReference type="GO" id="GO:0006412">
    <property type="term" value="P:translation"/>
    <property type="evidence" value="ECO:0007669"/>
    <property type="project" value="UniProtKB-UniRule"/>
</dbReference>
<keyword evidence="2" id="KW-0479">Metal-binding</keyword>
<dbReference type="GO" id="GO:0046872">
    <property type="term" value="F:metal ion binding"/>
    <property type="evidence" value="ECO:0007669"/>
    <property type="project" value="UniProtKB-KW"/>
</dbReference>
<dbReference type="PANTHER" id="PTHR10458:SF22">
    <property type="entry name" value="PEPTIDE DEFORMYLASE"/>
    <property type="match status" value="1"/>
</dbReference>
<dbReference type="NCBIfam" id="TIGR00079">
    <property type="entry name" value="pept_deformyl"/>
    <property type="match status" value="1"/>
</dbReference>
<comment type="function">
    <text evidence="2">Removes the formyl group from the N-terminal Met of newly synthesized proteins. Requires at least a dipeptide for an efficient rate of reaction. N-terminal L-methionine is a prerequisite for activity but the enzyme has broad specificity at other positions.</text>
</comment>
<comment type="caution">
    <text evidence="3">The sequence shown here is derived from an EMBL/GenBank/DDBJ whole genome shotgun (WGS) entry which is preliminary data.</text>
</comment>
<sequence length="158" mass="18350">MLLDILTNPNPILRKKSHHVNRILDPEIQKFIEDLKETMLQKDGVGLAARQVGRDEHIFVINVDSKIQTLINAKFLLKSFKQTEFEEGCLSVPEIYGMVKRPQSVIIKYYTEQGQLKIRKINGLEARVIQHEYDHNRGILFIDKVYQYTTGEELVNAK</sequence>
<feature type="binding site" evidence="2">
    <location>
        <position position="131"/>
    </location>
    <ligand>
        <name>Fe cation</name>
        <dbReference type="ChEBI" id="CHEBI:24875"/>
    </ligand>
</feature>
<comment type="similarity">
    <text evidence="1 2">Belongs to the polypeptide deformylase family.</text>
</comment>
<evidence type="ECO:0000256" key="1">
    <source>
        <dbReference type="ARBA" id="ARBA00010759"/>
    </source>
</evidence>
<comment type="catalytic activity">
    <reaction evidence="2">
        <text>N-terminal N-formyl-L-methionyl-[peptide] + H2O = N-terminal L-methionyl-[peptide] + formate</text>
        <dbReference type="Rhea" id="RHEA:24420"/>
        <dbReference type="Rhea" id="RHEA-COMP:10639"/>
        <dbReference type="Rhea" id="RHEA-COMP:10640"/>
        <dbReference type="ChEBI" id="CHEBI:15377"/>
        <dbReference type="ChEBI" id="CHEBI:15740"/>
        <dbReference type="ChEBI" id="CHEBI:49298"/>
        <dbReference type="ChEBI" id="CHEBI:64731"/>
        <dbReference type="EC" id="3.5.1.88"/>
    </reaction>
</comment>
<dbReference type="InterPro" id="IPR023635">
    <property type="entry name" value="Peptide_deformylase"/>
</dbReference>
<feature type="binding site" evidence="2">
    <location>
        <position position="89"/>
    </location>
    <ligand>
        <name>Fe cation</name>
        <dbReference type="ChEBI" id="CHEBI:24875"/>
    </ligand>
</feature>
<dbReference type="PANTHER" id="PTHR10458">
    <property type="entry name" value="PEPTIDE DEFORMYLASE"/>
    <property type="match status" value="1"/>
</dbReference>
<accession>A0A2M7RD94</accession>
<feature type="binding site" evidence="2">
    <location>
        <position position="135"/>
    </location>
    <ligand>
        <name>Fe cation</name>
        <dbReference type="ChEBI" id="CHEBI:24875"/>
    </ligand>
</feature>
<dbReference type="SUPFAM" id="SSF56420">
    <property type="entry name" value="Peptide deformylase"/>
    <property type="match status" value="1"/>
</dbReference>
<dbReference type="EMBL" id="PFMC01000069">
    <property type="protein sequence ID" value="PIY94296.1"/>
    <property type="molecule type" value="Genomic_DNA"/>
</dbReference>
<organism evidence="3 4">
    <name type="scientific">Candidatus Komeilibacteria bacterium CG_4_10_14_0_8_um_filter_37_78</name>
    <dbReference type="NCBI Taxonomy" id="1974471"/>
    <lineage>
        <taxon>Bacteria</taxon>
        <taxon>Candidatus Komeiliibacteriota</taxon>
    </lineage>
</organism>
<dbReference type="EC" id="3.5.1.88" evidence="2"/>
<dbReference type="AlphaFoldDB" id="A0A2M7RD94"/>
<dbReference type="InterPro" id="IPR036821">
    <property type="entry name" value="Peptide_deformylase_sf"/>
</dbReference>
<dbReference type="PIRSF" id="PIRSF004749">
    <property type="entry name" value="Pep_def"/>
    <property type="match status" value="1"/>
</dbReference>
<keyword evidence="2" id="KW-0378">Hydrolase</keyword>